<evidence type="ECO:0000313" key="2">
    <source>
        <dbReference type="EMBL" id="JAE30333.1"/>
    </source>
</evidence>
<protein>
    <submittedName>
        <fullName evidence="2">Uncharacterized protein</fullName>
    </submittedName>
</protein>
<accession>A0A0A9HBN5</accession>
<evidence type="ECO:0000256" key="1">
    <source>
        <dbReference type="SAM" id="Phobius"/>
    </source>
</evidence>
<keyword evidence="1" id="KW-1133">Transmembrane helix</keyword>
<feature type="transmembrane region" description="Helical" evidence="1">
    <location>
        <begin position="12"/>
        <end position="30"/>
    </location>
</feature>
<keyword evidence="1" id="KW-0472">Membrane</keyword>
<dbReference type="AlphaFoldDB" id="A0A0A9HBN5"/>
<proteinExistence type="predicted"/>
<name>A0A0A9HBN5_ARUDO</name>
<reference evidence="2" key="2">
    <citation type="journal article" date="2015" name="Data Brief">
        <title>Shoot transcriptome of the giant reed, Arundo donax.</title>
        <authorList>
            <person name="Barrero R.A."/>
            <person name="Guerrero F.D."/>
            <person name="Moolhuijzen P."/>
            <person name="Goolsby J.A."/>
            <person name="Tidwell J."/>
            <person name="Bellgard S.E."/>
            <person name="Bellgard M.I."/>
        </authorList>
    </citation>
    <scope>NUCLEOTIDE SEQUENCE</scope>
    <source>
        <tissue evidence="2">Shoot tissue taken approximately 20 cm above the soil surface</tissue>
    </source>
</reference>
<keyword evidence="1" id="KW-0812">Transmembrane</keyword>
<reference evidence="2" key="1">
    <citation type="submission" date="2014-09" db="EMBL/GenBank/DDBJ databases">
        <authorList>
            <person name="Magalhaes I.L.F."/>
            <person name="Oliveira U."/>
            <person name="Santos F.R."/>
            <person name="Vidigal T.H.D.A."/>
            <person name="Brescovit A.D."/>
            <person name="Santos A.J."/>
        </authorList>
    </citation>
    <scope>NUCLEOTIDE SEQUENCE</scope>
    <source>
        <tissue evidence="2">Shoot tissue taken approximately 20 cm above the soil surface</tissue>
    </source>
</reference>
<dbReference type="EMBL" id="GBRH01167563">
    <property type="protein sequence ID" value="JAE30333.1"/>
    <property type="molecule type" value="Transcribed_RNA"/>
</dbReference>
<organism evidence="2">
    <name type="scientific">Arundo donax</name>
    <name type="common">Giant reed</name>
    <name type="synonym">Donax arundinaceus</name>
    <dbReference type="NCBI Taxonomy" id="35708"/>
    <lineage>
        <taxon>Eukaryota</taxon>
        <taxon>Viridiplantae</taxon>
        <taxon>Streptophyta</taxon>
        <taxon>Embryophyta</taxon>
        <taxon>Tracheophyta</taxon>
        <taxon>Spermatophyta</taxon>
        <taxon>Magnoliopsida</taxon>
        <taxon>Liliopsida</taxon>
        <taxon>Poales</taxon>
        <taxon>Poaceae</taxon>
        <taxon>PACMAD clade</taxon>
        <taxon>Arundinoideae</taxon>
        <taxon>Arundineae</taxon>
        <taxon>Arundo</taxon>
    </lineage>
</organism>
<sequence>MQAIIFVRLFRLLLGRQGPLLLSLLLWTALGI</sequence>